<evidence type="ECO:0000313" key="3">
    <source>
        <dbReference type="EMBL" id="MFC7602299.1"/>
    </source>
</evidence>
<organism evidence="3 4">
    <name type="scientific">Streptosporangium amethystogenes subsp. fukuiense</name>
    <dbReference type="NCBI Taxonomy" id="698418"/>
    <lineage>
        <taxon>Bacteria</taxon>
        <taxon>Bacillati</taxon>
        <taxon>Actinomycetota</taxon>
        <taxon>Actinomycetes</taxon>
        <taxon>Streptosporangiales</taxon>
        <taxon>Streptosporangiaceae</taxon>
        <taxon>Streptosporangium</taxon>
    </lineage>
</organism>
<feature type="signal peptide" evidence="2">
    <location>
        <begin position="1"/>
        <end position="19"/>
    </location>
</feature>
<name>A0ABW2T1U1_9ACTN</name>
<feature type="chain" id="PRO_5047462045" description="DUF306 domain-containing protein" evidence="2">
    <location>
        <begin position="20"/>
        <end position="172"/>
    </location>
</feature>
<protein>
    <recommendedName>
        <fullName evidence="5">DUF306 domain-containing protein</fullName>
    </recommendedName>
</protein>
<proteinExistence type="predicted"/>
<sequence>MTHILLVAAFAAGLSACSAEDGSSASSTAPAVSASPTGSESTPAPAVTVTVTAEPSPPADSTDPPAEPGRDEQGDGAGDTGPAVYLLGPLGTSLGQPGWITVQTGDGDVQSVMLSPDAVVLDARGTICDTGKVPHRCTAAQLERALNARKPLNAKVMLQGGVAVRIEATTGK</sequence>
<keyword evidence="4" id="KW-1185">Reference proteome</keyword>
<dbReference type="Proteomes" id="UP001596514">
    <property type="component" value="Unassembled WGS sequence"/>
</dbReference>
<keyword evidence="2" id="KW-0732">Signal</keyword>
<dbReference type="RefSeq" id="WP_386368591.1">
    <property type="nucleotide sequence ID" value="NZ_JBHTEE010000001.1"/>
</dbReference>
<accession>A0ABW2T1U1</accession>
<dbReference type="EMBL" id="JBHTEE010000001">
    <property type="protein sequence ID" value="MFC7602299.1"/>
    <property type="molecule type" value="Genomic_DNA"/>
</dbReference>
<comment type="caution">
    <text evidence="3">The sequence shown here is derived from an EMBL/GenBank/DDBJ whole genome shotgun (WGS) entry which is preliminary data.</text>
</comment>
<gene>
    <name evidence="3" type="ORF">ACFQVD_19550</name>
</gene>
<evidence type="ECO:0008006" key="5">
    <source>
        <dbReference type="Google" id="ProtNLM"/>
    </source>
</evidence>
<evidence type="ECO:0000256" key="1">
    <source>
        <dbReference type="SAM" id="MobiDB-lite"/>
    </source>
</evidence>
<reference evidence="4" key="1">
    <citation type="journal article" date="2019" name="Int. J. Syst. Evol. Microbiol.">
        <title>The Global Catalogue of Microorganisms (GCM) 10K type strain sequencing project: providing services to taxonomists for standard genome sequencing and annotation.</title>
        <authorList>
            <consortium name="The Broad Institute Genomics Platform"/>
            <consortium name="The Broad Institute Genome Sequencing Center for Infectious Disease"/>
            <person name="Wu L."/>
            <person name="Ma J."/>
        </authorList>
    </citation>
    <scope>NUCLEOTIDE SEQUENCE [LARGE SCALE GENOMIC DNA]</scope>
    <source>
        <strain evidence="4">JCM 10083</strain>
    </source>
</reference>
<feature type="region of interest" description="Disordered" evidence="1">
    <location>
        <begin position="19"/>
        <end position="86"/>
    </location>
</feature>
<evidence type="ECO:0000313" key="4">
    <source>
        <dbReference type="Proteomes" id="UP001596514"/>
    </source>
</evidence>
<evidence type="ECO:0000256" key="2">
    <source>
        <dbReference type="SAM" id="SignalP"/>
    </source>
</evidence>
<feature type="compositionally biased region" description="Low complexity" evidence="1">
    <location>
        <begin position="19"/>
        <end position="64"/>
    </location>
</feature>